<keyword evidence="2" id="KW-1185">Reference proteome</keyword>
<name>A0ACC0LJ14_RHOML</name>
<dbReference type="Proteomes" id="UP001062846">
    <property type="component" value="Chromosome 12"/>
</dbReference>
<accession>A0ACC0LJ14</accession>
<comment type="caution">
    <text evidence="1">The sequence shown here is derived from an EMBL/GenBank/DDBJ whole genome shotgun (WGS) entry which is preliminary data.</text>
</comment>
<gene>
    <name evidence="1" type="ORF">RHMOL_Rhmol12G0171200</name>
</gene>
<reference evidence="1" key="1">
    <citation type="submission" date="2022-02" db="EMBL/GenBank/DDBJ databases">
        <title>Plant Genome Project.</title>
        <authorList>
            <person name="Zhang R.-G."/>
        </authorList>
    </citation>
    <scope>NUCLEOTIDE SEQUENCE</scope>
    <source>
        <strain evidence="1">AT1</strain>
    </source>
</reference>
<evidence type="ECO:0000313" key="1">
    <source>
        <dbReference type="EMBL" id="KAI8528746.1"/>
    </source>
</evidence>
<evidence type="ECO:0000313" key="2">
    <source>
        <dbReference type="Proteomes" id="UP001062846"/>
    </source>
</evidence>
<proteinExistence type="predicted"/>
<sequence>MKFGASYGCSWDWKSILWGHDLLLRGVGWRVGEGCKNIVFGHKWIPCSSNPYLILAPSGINNFQDKGVSVGFASLATMVEAMTILGALQWAKRMGLYRVEILMDCLVWKWGSRGKQPMALQNWIPRRSKNNDQVALWLICTSLSLMFIGSGKPRKAANGVAELDT</sequence>
<protein>
    <submittedName>
        <fullName evidence="1">Uncharacterized protein</fullName>
    </submittedName>
</protein>
<organism evidence="1 2">
    <name type="scientific">Rhododendron molle</name>
    <name type="common">Chinese azalea</name>
    <name type="synonym">Azalea mollis</name>
    <dbReference type="NCBI Taxonomy" id="49168"/>
    <lineage>
        <taxon>Eukaryota</taxon>
        <taxon>Viridiplantae</taxon>
        <taxon>Streptophyta</taxon>
        <taxon>Embryophyta</taxon>
        <taxon>Tracheophyta</taxon>
        <taxon>Spermatophyta</taxon>
        <taxon>Magnoliopsida</taxon>
        <taxon>eudicotyledons</taxon>
        <taxon>Gunneridae</taxon>
        <taxon>Pentapetalae</taxon>
        <taxon>asterids</taxon>
        <taxon>Ericales</taxon>
        <taxon>Ericaceae</taxon>
        <taxon>Ericoideae</taxon>
        <taxon>Rhodoreae</taxon>
        <taxon>Rhododendron</taxon>
    </lineage>
</organism>
<dbReference type="EMBL" id="CM046399">
    <property type="protein sequence ID" value="KAI8528746.1"/>
    <property type="molecule type" value="Genomic_DNA"/>
</dbReference>